<evidence type="ECO:0000313" key="2">
    <source>
        <dbReference type="EMBL" id="EDO15542.1"/>
    </source>
</evidence>
<reference evidence="2 3" key="1">
    <citation type="journal article" date="2007" name="Proc. Natl. Acad. Sci. U.S.A.">
        <title>Independent sorting-out of thousands of duplicated gene pairs in two yeast species descended from a whole-genome duplication.</title>
        <authorList>
            <person name="Scannell D.R."/>
            <person name="Frank A.C."/>
            <person name="Conant G.C."/>
            <person name="Byrne K.P."/>
            <person name="Woolfit M."/>
            <person name="Wolfe K.H."/>
        </authorList>
    </citation>
    <scope>NUCLEOTIDE SEQUENCE [LARGE SCALE GENOMIC DNA]</scope>
    <source>
        <strain evidence="3">ATCC 22028 / DSM 70294 / BCRC 21397 / CBS 2163 / NBRC 10782 / NRRL Y-8283 / UCD 57-17</strain>
    </source>
</reference>
<dbReference type="InParanoid" id="A7TQE3"/>
<keyword evidence="3" id="KW-1185">Reference proteome</keyword>
<dbReference type="AlphaFoldDB" id="A7TQE3"/>
<dbReference type="HOGENOM" id="CLU_621428_0_0_1"/>
<dbReference type="OrthoDB" id="4067583at2759"/>
<dbReference type="GeneID" id="5543613"/>
<sequence length="441" mass="50067">MVVYDTNTSAQRVGFPHTGSKEQMYNYPDESNIHLKVNYPNKNRQRGKVQEQLKTEPISTITNTTDEKMIPILPVLPPQTHFGGKKLIPKNKHPRYERKSLDNVLCEQVAKEKIAGQHVLQKSDLQRLEIKQNNFNNIPKLSHRKDVSSIDSGNIASESGSSNYYYIHKELENAERAVHRPPSPELISRSLNLNVKKDLTSNDKWVDDMSVSSSSPVLLQTTNIKVKKGIDPLHIESSNITPLVPPRSRHRPISITGIKKELDEIENQLLEEINELSNPSETVSLNDEEINETGKTQSKNEHKLNIPNHHNKSDYRTTINKKLPNNGKPENNNNNDNEEVMEAIKLKGEKDEFMKNAALFQSQNILPSLDIDTLTSLVNFENVSPVGTEFEEIGMDKEENRILQTLIEALSKLTGDMMLNPKLYNESVNRIKKATKTLDGF</sequence>
<dbReference type="eggNOG" id="ENOG502R6DJ">
    <property type="taxonomic scope" value="Eukaryota"/>
</dbReference>
<name>A7TQE3_VANPO</name>
<dbReference type="KEGG" id="vpo:Kpol_479p30"/>
<dbReference type="Proteomes" id="UP000000267">
    <property type="component" value="Unassembled WGS sequence"/>
</dbReference>
<organism evidence="3">
    <name type="scientific">Vanderwaltozyma polyspora (strain ATCC 22028 / DSM 70294 / BCRC 21397 / CBS 2163 / NBRC 10782 / NRRL Y-8283 / UCD 57-17)</name>
    <name type="common">Kluyveromyces polysporus</name>
    <dbReference type="NCBI Taxonomy" id="436907"/>
    <lineage>
        <taxon>Eukaryota</taxon>
        <taxon>Fungi</taxon>
        <taxon>Dikarya</taxon>
        <taxon>Ascomycota</taxon>
        <taxon>Saccharomycotina</taxon>
        <taxon>Saccharomycetes</taxon>
        <taxon>Saccharomycetales</taxon>
        <taxon>Saccharomycetaceae</taxon>
        <taxon>Vanderwaltozyma</taxon>
    </lineage>
</organism>
<accession>A7TQE3</accession>
<dbReference type="PhylomeDB" id="A7TQE3"/>
<gene>
    <name evidence="2" type="ORF">Kpol_479p30</name>
</gene>
<dbReference type="RefSeq" id="XP_001643400.1">
    <property type="nucleotide sequence ID" value="XM_001643350.1"/>
</dbReference>
<dbReference type="EMBL" id="DS480456">
    <property type="protein sequence ID" value="EDO15542.1"/>
    <property type="molecule type" value="Genomic_DNA"/>
</dbReference>
<feature type="compositionally biased region" description="Low complexity" evidence="1">
    <location>
        <begin position="320"/>
        <end position="335"/>
    </location>
</feature>
<proteinExistence type="predicted"/>
<protein>
    <submittedName>
        <fullName evidence="2">Uncharacterized protein</fullName>
    </submittedName>
</protein>
<feature type="region of interest" description="Disordered" evidence="1">
    <location>
        <begin position="273"/>
        <end position="336"/>
    </location>
</feature>
<evidence type="ECO:0000313" key="3">
    <source>
        <dbReference type="Proteomes" id="UP000000267"/>
    </source>
</evidence>
<evidence type="ECO:0000256" key="1">
    <source>
        <dbReference type="SAM" id="MobiDB-lite"/>
    </source>
</evidence>